<comment type="caution">
    <text evidence="2">The sequence shown here is derived from an EMBL/GenBank/DDBJ whole genome shotgun (WGS) entry which is preliminary data.</text>
</comment>
<evidence type="ECO:0000256" key="1">
    <source>
        <dbReference type="SAM" id="MobiDB-lite"/>
    </source>
</evidence>
<organism evidence="2 3">
    <name type="scientific">Streptomyces fulvorobeus</name>
    <dbReference type="NCBI Taxonomy" id="284028"/>
    <lineage>
        <taxon>Bacteria</taxon>
        <taxon>Bacillati</taxon>
        <taxon>Actinomycetota</taxon>
        <taxon>Actinomycetes</taxon>
        <taxon>Kitasatosporales</taxon>
        <taxon>Streptomycetaceae</taxon>
        <taxon>Streptomyces</taxon>
    </lineage>
</organism>
<dbReference type="Proteomes" id="UP000498980">
    <property type="component" value="Unassembled WGS sequence"/>
</dbReference>
<gene>
    <name evidence="2" type="ORF">Sfulv_55090</name>
</gene>
<name>A0A7J0CE59_9ACTN</name>
<accession>A0A7J0CE59</accession>
<proteinExistence type="predicted"/>
<protein>
    <submittedName>
        <fullName evidence="2">Uncharacterized protein</fullName>
    </submittedName>
</protein>
<keyword evidence="3" id="KW-1185">Reference proteome</keyword>
<evidence type="ECO:0000313" key="3">
    <source>
        <dbReference type="Proteomes" id="UP000498980"/>
    </source>
</evidence>
<sequence>MSGAHVVLEEADDTGEDGLSVTRVSVNGVDVGRLAKPPKIAVGTKEDRTLTTVTITLVPSRLEIRGEHADGERRAPRVGFTADVGAGTPGG</sequence>
<reference evidence="2 3" key="1">
    <citation type="submission" date="2020-05" db="EMBL/GenBank/DDBJ databases">
        <title>Whole genome shotgun sequence of Streptomyces fulvorobeus NBRC 15897.</title>
        <authorList>
            <person name="Komaki H."/>
            <person name="Tamura T."/>
        </authorList>
    </citation>
    <scope>NUCLEOTIDE SEQUENCE [LARGE SCALE GENOMIC DNA]</scope>
    <source>
        <strain evidence="2 3">NBRC 15897</strain>
    </source>
</reference>
<dbReference type="AlphaFoldDB" id="A0A7J0CE59"/>
<feature type="region of interest" description="Disordered" evidence="1">
    <location>
        <begin position="66"/>
        <end position="91"/>
    </location>
</feature>
<dbReference type="EMBL" id="BLWC01000001">
    <property type="protein sequence ID" value="GFN00699.1"/>
    <property type="molecule type" value="Genomic_DNA"/>
</dbReference>
<feature type="compositionally biased region" description="Basic and acidic residues" evidence="1">
    <location>
        <begin position="66"/>
        <end position="75"/>
    </location>
</feature>
<evidence type="ECO:0000313" key="2">
    <source>
        <dbReference type="EMBL" id="GFN00699.1"/>
    </source>
</evidence>